<evidence type="ECO:0000256" key="8">
    <source>
        <dbReference type="SAM" id="Phobius"/>
    </source>
</evidence>
<feature type="transmembrane region" description="Helical" evidence="8">
    <location>
        <begin position="98"/>
        <end position="119"/>
    </location>
</feature>
<dbReference type="PANTHER" id="PTHR38686:SF1">
    <property type="entry name" value="APOLIPOPROTEIN N-ACYLTRANSFERASE"/>
    <property type="match status" value="1"/>
</dbReference>
<evidence type="ECO:0000256" key="1">
    <source>
        <dbReference type="ARBA" id="ARBA00004651"/>
    </source>
</evidence>
<feature type="transmembrane region" description="Helical" evidence="8">
    <location>
        <begin position="168"/>
        <end position="194"/>
    </location>
</feature>
<feature type="transmembrane region" description="Helical" evidence="8">
    <location>
        <begin position="206"/>
        <end position="225"/>
    </location>
</feature>
<dbReference type="InterPro" id="IPR036526">
    <property type="entry name" value="C-N_Hydrolase_sf"/>
</dbReference>
<evidence type="ECO:0000256" key="5">
    <source>
        <dbReference type="ARBA" id="ARBA00022989"/>
    </source>
</evidence>
<dbReference type="NCBIfam" id="TIGR00546">
    <property type="entry name" value="lnt"/>
    <property type="match status" value="1"/>
</dbReference>
<accession>A0A381RY31</accession>
<feature type="domain" description="CN hydrolase" evidence="9">
    <location>
        <begin position="244"/>
        <end position="486"/>
    </location>
</feature>
<gene>
    <name evidence="10" type="ORF">METZ01_LOCUS46687</name>
</gene>
<evidence type="ECO:0000313" key="10">
    <source>
        <dbReference type="EMBL" id="SUZ93833.1"/>
    </source>
</evidence>
<dbReference type="GO" id="GO:0005886">
    <property type="term" value="C:plasma membrane"/>
    <property type="evidence" value="ECO:0007669"/>
    <property type="project" value="UniProtKB-SubCell"/>
</dbReference>
<dbReference type="AlphaFoldDB" id="A0A381RY31"/>
<dbReference type="PROSITE" id="PS50263">
    <property type="entry name" value="CN_HYDROLASE"/>
    <property type="match status" value="1"/>
</dbReference>
<feature type="transmembrane region" description="Helical" evidence="8">
    <location>
        <begin position="27"/>
        <end position="45"/>
    </location>
</feature>
<evidence type="ECO:0000256" key="7">
    <source>
        <dbReference type="ARBA" id="ARBA00023315"/>
    </source>
</evidence>
<keyword evidence="2" id="KW-1003">Cell membrane</keyword>
<feature type="transmembrane region" description="Helical" evidence="8">
    <location>
        <begin position="499"/>
        <end position="520"/>
    </location>
</feature>
<dbReference type="GO" id="GO:0016410">
    <property type="term" value="F:N-acyltransferase activity"/>
    <property type="evidence" value="ECO:0007669"/>
    <property type="project" value="InterPro"/>
</dbReference>
<reference evidence="10" key="1">
    <citation type="submission" date="2018-05" db="EMBL/GenBank/DDBJ databases">
        <authorList>
            <person name="Lanie J.A."/>
            <person name="Ng W.-L."/>
            <person name="Kazmierczak K.M."/>
            <person name="Andrzejewski T.M."/>
            <person name="Davidsen T.M."/>
            <person name="Wayne K.J."/>
            <person name="Tettelin H."/>
            <person name="Glass J.I."/>
            <person name="Rusch D."/>
            <person name="Podicherti R."/>
            <person name="Tsui H.-C.T."/>
            <person name="Winkler M.E."/>
        </authorList>
    </citation>
    <scope>NUCLEOTIDE SEQUENCE</scope>
</reference>
<dbReference type="InterPro" id="IPR045378">
    <property type="entry name" value="LNT_N"/>
</dbReference>
<feature type="transmembrane region" description="Helical" evidence="8">
    <location>
        <begin position="66"/>
        <end position="86"/>
    </location>
</feature>
<feature type="transmembrane region" description="Helical" evidence="8">
    <location>
        <begin position="131"/>
        <end position="148"/>
    </location>
</feature>
<keyword evidence="7" id="KW-0012">Acyltransferase</keyword>
<dbReference type="Pfam" id="PF20154">
    <property type="entry name" value="LNT_N"/>
    <property type="match status" value="1"/>
</dbReference>
<dbReference type="Gene3D" id="3.60.110.10">
    <property type="entry name" value="Carbon-nitrogen hydrolase"/>
    <property type="match status" value="1"/>
</dbReference>
<evidence type="ECO:0000256" key="6">
    <source>
        <dbReference type="ARBA" id="ARBA00023136"/>
    </source>
</evidence>
<comment type="subcellular location">
    <subcellularLocation>
        <location evidence="1">Cell membrane</location>
        <topology evidence="1">Multi-pass membrane protein</topology>
    </subcellularLocation>
</comment>
<protein>
    <recommendedName>
        <fullName evidence="9">CN hydrolase domain-containing protein</fullName>
    </recommendedName>
</protein>
<evidence type="ECO:0000256" key="3">
    <source>
        <dbReference type="ARBA" id="ARBA00022679"/>
    </source>
</evidence>
<evidence type="ECO:0000256" key="2">
    <source>
        <dbReference type="ARBA" id="ARBA00022475"/>
    </source>
</evidence>
<dbReference type="InterPro" id="IPR003010">
    <property type="entry name" value="C-N_Hydrolase"/>
</dbReference>
<evidence type="ECO:0000259" key="9">
    <source>
        <dbReference type="PROSITE" id="PS50263"/>
    </source>
</evidence>
<dbReference type="HAMAP" id="MF_01148">
    <property type="entry name" value="Lnt"/>
    <property type="match status" value="1"/>
</dbReference>
<keyword evidence="5 8" id="KW-1133">Transmembrane helix</keyword>
<name>A0A381RY31_9ZZZZ</name>
<dbReference type="PANTHER" id="PTHR38686">
    <property type="entry name" value="APOLIPOPROTEIN N-ACYLTRANSFERASE"/>
    <property type="match status" value="1"/>
</dbReference>
<keyword evidence="4 8" id="KW-0812">Transmembrane</keyword>
<dbReference type="GO" id="GO:0042158">
    <property type="term" value="P:lipoprotein biosynthetic process"/>
    <property type="evidence" value="ECO:0007669"/>
    <property type="project" value="InterPro"/>
</dbReference>
<dbReference type="SUPFAM" id="SSF56317">
    <property type="entry name" value="Carbon-nitrogen hydrolase"/>
    <property type="match status" value="1"/>
</dbReference>
<proteinExistence type="inferred from homology"/>
<sequence>MYIRDGSLALLSGVLLSLSFPKFGHSVIAWVSLAPLLLVLSGRLGSIERLSNKSQLVISSSPDTGWACALGLLTGFGYFTGTLYWITGVMVTYGGLSLWQGIAVNGLLVAGLSVFPLLFTLTVALLSSRLGWLRLIVIPSVWVATELGRTHVLGGFPWALLGYSQVNVLPVVQIASVVGVYGVSWLVVMINVALVDCVLVRGRERVINVGCAALTLILVVVWGSWRLSDNKLTREGTSIRIGIVQGNIAQKDKRSLGLRQSILETYLTASRKVAAEGARLIVWPESATPFVFEENVAGSEMVRKLAIEANVHVLFGSEEVKNEPTFQYFNAAFLVNQNGRSGGVYRKMHLVPFGEYVPFRQVLFFADKLVASVSDFSAGTTPSTFVVDGHRMSTAICYEVVYPALIHQFIGEGSELITTITNDAWFGRSSAPHQHFAQAAMRAVEQGRYLVRSANTGISGIVDPYGRVLARTELFTRDTVVGDVRWLQGKTIYGRTGDLFAYLCSLFSIAGLLVLGTMRLSRKPSVHRRTL</sequence>
<dbReference type="EMBL" id="UINC01002180">
    <property type="protein sequence ID" value="SUZ93833.1"/>
    <property type="molecule type" value="Genomic_DNA"/>
</dbReference>
<dbReference type="InterPro" id="IPR004563">
    <property type="entry name" value="Apolipo_AcylTrfase"/>
</dbReference>
<dbReference type="Pfam" id="PF00795">
    <property type="entry name" value="CN_hydrolase"/>
    <property type="match status" value="1"/>
</dbReference>
<organism evidence="10">
    <name type="scientific">marine metagenome</name>
    <dbReference type="NCBI Taxonomy" id="408172"/>
    <lineage>
        <taxon>unclassified sequences</taxon>
        <taxon>metagenomes</taxon>
        <taxon>ecological metagenomes</taxon>
    </lineage>
</organism>
<dbReference type="CDD" id="cd07571">
    <property type="entry name" value="ALP_N-acyl_transferase"/>
    <property type="match status" value="1"/>
</dbReference>
<evidence type="ECO:0000256" key="4">
    <source>
        <dbReference type="ARBA" id="ARBA00022692"/>
    </source>
</evidence>
<keyword evidence="3" id="KW-0808">Transferase</keyword>
<keyword evidence="6 8" id="KW-0472">Membrane</keyword>